<dbReference type="Pfam" id="PF13181">
    <property type="entry name" value="TPR_8"/>
    <property type="match status" value="1"/>
</dbReference>
<keyword evidence="2 6" id="KW-0812">Transmembrane</keyword>
<dbReference type="SMART" id="SM00028">
    <property type="entry name" value="TPR"/>
    <property type="match status" value="3"/>
</dbReference>
<evidence type="ECO:0000313" key="9">
    <source>
        <dbReference type="Proteomes" id="UP000229612"/>
    </source>
</evidence>
<dbReference type="Gene3D" id="1.25.40.10">
    <property type="entry name" value="Tetratricopeptide repeat domain"/>
    <property type="match status" value="2"/>
</dbReference>
<comment type="subcellular location">
    <subcellularLocation>
        <location evidence="1">Membrane</location>
        <topology evidence="1">Multi-pass membrane protein</topology>
    </subcellularLocation>
</comment>
<feature type="transmembrane region" description="Helical" evidence="6">
    <location>
        <begin position="246"/>
        <end position="263"/>
    </location>
</feature>
<feature type="transmembrane region" description="Helical" evidence="6">
    <location>
        <begin position="412"/>
        <end position="430"/>
    </location>
</feature>
<feature type="transmembrane region" description="Helical" evidence="6">
    <location>
        <begin position="342"/>
        <end position="368"/>
    </location>
</feature>
<name>A0A2H0UJV9_9BACT</name>
<feature type="transmembrane region" description="Helical" evidence="6">
    <location>
        <begin position="216"/>
        <end position="234"/>
    </location>
</feature>
<evidence type="ECO:0000256" key="1">
    <source>
        <dbReference type="ARBA" id="ARBA00004141"/>
    </source>
</evidence>
<evidence type="ECO:0000256" key="4">
    <source>
        <dbReference type="ARBA" id="ARBA00023136"/>
    </source>
</evidence>
<feature type="transmembrane region" description="Helical" evidence="6">
    <location>
        <begin position="451"/>
        <end position="470"/>
    </location>
</feature>
<accession>A0A2H0UJV9</accession>
<dbReference type="InterPro" id="IPR011990">
    <property type="entry name" value="TPR-like_helical_dom_sf"/>
</dbReference>
<organism evidence="8 9">
    <name type="scientific">Candidatus Kaiserbacteria bacterium CG10_big_fil_rev_8_21_14_0_10_44_10</name>
    <dbReference type="NCBI Taxonomy" id="1974606"/>
    <lineage>
        <taxon>Bacteria</taxon>
        <taxon>Candidatus Kaiseribacteriota</taxon>
    </lineage>
</organism>
<dbReference type="GO" id="GO:0016020">
    <property type="term" value="C:membrane"/>
    <property type="evidence" value="ECO:0007669"/>
    <property type="project" value="UniProtKB-SubCell"/>
</dbReference>
<feature type="transmembrane region" description="Helical" evidence="6">
    <location>
        <begin position="194"/>
        <end position="210"/>
    </location>
</feature>
<dbReference type="EMBL" id="PFBG01000012">
    <property type="protein sequence ID" value="PIR86075.1"/>
    <property type="molecule type" value="Genomic_DNA"/>
</dbReference>
<dbReference type="InterPro" id="IPR019734">
    <property type="entry name" value="TPR_rpt"/>
</dbReference>
<feature type="repeat" description="TPR" evidence="5">
    <location>
        <begin position="696"/>
        <end position="729"/>
    </location>
</feature>
<dbReference type="AlphaFoldDB" id="A0A2H0UJV9"/>
<feature type="transmembrane region" description="Helical" evidence="6">
    <location>
        <begin position="127"/>
        <end position="148"/>
    </location>
</feature>
<comment type="caution">
    <text evidence="8">The sequence shown here is derived from an EMBL/GenBank/DDBJ whole genome shotgun (WGS) entry which is preliminary data.</text>
</comment>
<evidence type="ECO:0000256" key="3">
    <source>
        <dbReference type="ARBA" id="ARBA00022989"/>
    </source>
</evidence>
<dbReference type="Pfam" id="PF04932">
    <property type="entry name" value="Wzy_C"/>
    <property type="match status" value="1"/>
</dbReference>
<evidence type="ECO:0000259" key="7">
    <source>
        <dbReference type="Pfam" id="PF04932"/>
    </source>
</evidence>
<dbReference type="InterPro" id="IPR007016">
    <property type="entry name" value="O-antigen_ligase-rel_domated"/>
</dbReference>
<dbReference type="PANTHER" id="PTHR37422:SF13">
    <property type="entry name" value="LIPOPOLYSACCHARIDE BIOSYNTHESIS PROTEIN PA4999-RELATED"/>
    <property type="match status" value="1"/>
</dbReference>
<evidence type="ECO:0000256" key="6">
    <source>
        <dbReference type="SAM" id="Phobius"/>
    </source>
</evidence>
<feature type="domain" description="O-antigen ligase-related" evidence="7">
    <location>
        <begin position="201"/>
        <end position="355"/>
    </location>
</feature>
<proteinExistence type="predicted"/>
<gene>
    <name evidence="8" type="ORF">COU14_01115</name>
</gene>
<dbReference type="Proteomes" id="UP000229612">
    <property type="component" value="Unassembled WGS sequence"/>
</dbReference>
<evidence type="ECO:0000256" key="2">
    <source>
        <dbReference type="ARBA" id="ARBA00022692"/>
    </source>
</evidence>
<dbReference type="SUPFAM" id="SSF48452">
    <property type="entry name" value="TPR-like"/>
    <property type="match status" value="1"/>
</dbReference>
<keyword evidence="4 6" id="KW-0472">Membrane</keyword>
<keyword evidence="5" id="KW-0802">TPR repeat</keyword>
<dbReference type="InterPro" id="IPR051533">
    <property type="entry name" value="WaaL-like"/>
</dbReference>
<feature type="repeat" description="TPR" evidence="5">
    <location>
        <begin position="581"/>
        <end position="614"/>
    </location>
</feature>
<dbReference type="PANTHER" id="PTHR37422">
    <property type="entry name" value="TEICHURONIC ACID BIOSYNTHESIS PROTEIN TUAE"/>
    <property type="match status" value="1"/>
</dbReference>
<sequence length="744" mass="83980">MKDFLKVVMYGAVFAVPFVLLIVSGTMFFPYITGKNFTFRILVEVAFASWFLLMLIDRVYRPRFSMILVAVASMVGVMFFANLFGEYAPKSFWSNYERMEGWVTLVHFFMYIIVLGSVLRTEKLWNWFLNTALAVAVIMSFYALGQVAGVTEVSQGADWRVDGRLGNSTYLGVYMLFHMFIAAWMFLRAKTQNVRILYGVLFFMFAFILFRTGTRGTILGLIGGSTLAFSYLALMAPKGAGIKKIALGGLLAVLLLVGGLWTARDTDFVQNTAVLNRMTSISLSEGGIRFTVWSMAIEGVKERPILGWGQENFNYVFNKYYDPALFGAEAWYDRTHNIFFDWLIAGGVLGLLAYLSVLASALWYAIILPTWSRFRNGVVESTFSVQEQALILGLLAAYMFHNLFVFDNLASWIFYAVVLALVHSRVSQPIKVMEDFSVDRGSWERITLPSVVIAVGAVIYFVNVPGILAAKDIINAYRTQNAEEILSNFELAFSRGTFAEQEVVEQLTQVSSRTAGAVSTSAEDKALVRAKVEERMKDLIAEKPNEARLHVILGGFYRSIGDLDQAMNQLNIAHELSPRKQAIIEEQAIVLLMAGRNDEAVQYFKRSYELDQDNSKGRVYYAIGALYAGDEELFTGLIDFNELKMREGPSESISRERIWSSLIHEPFALQAAYQMKNYELLTYILSERVKLYPDEPELRTNLAASYYEQGDTEKAIEVLEQAIIDIPSFRAEAESLIRKLRNGV</sequence>
<evidence type="ECO:0000313" key="8">
    <source>
        <dbReference type="EMBL" id="PIR86075.1"/>
    </source>
</evidence>
<feature type="transmembrane region" description="Helical" evidence="6">
    <location>
        <begin position="63"/>
        <end position="81"/>
    </location>
</feature>
<feature type="repeat" description="TPR" evidence="5">
    <location>
        <begin position="547"/>
        <end position="580"/>
    </location>
</feature>
<protein>
    <recommendedName>
        <fullName evidence="7">O-antigen ligase-related domain-containing protein</fullName>
    </recommendedName>
</protein>
<feature type="transmembrane region" description="Helical" evidence="6">
    <location>
        <begin position="168"/>
        <end position="187"/>
    </location>
</feature>
<feature type="transmembrane region" description="Helical" evidence="6">
    <location>
        <begin position="37"/>
        <end position="56"/>
    </location>
</feature>
<reference evidence="9" key="1">
    <citation type="submission" date="2017-09" db="EMBL/GenBank/DDBJ databases">
        <title>Depth-based differentiation of microbial function through sediment-hosted aquifers and enrichment of novel symbionts in the deep terrestrial subsurface.</title>
        <authorList>
            <person name="Probst A.J."/>
            <person name="Ladd B."/>
            <person name="Jarett J.K."/>
            <person name="Geller-Mcgrath D.E."/>
            <person name="Sieber C.M.K."/>
            <person name="Emerson J.B."/>
            <person name="Anantharaman K."/>
            <person name="Thomas B.C."/>
            <person name="Malmstrom R."/>
            <person name="Stieglmeier M."/>
            <person name="Klingl A."/>
            <person name="Woyke T."/>
            <person name="Ryan C.M."/>
            <person name="Banfield J.F."/>
        </authorList>
    </citation>
    <scope>NUCLEOTIDE SEQUENCE [LARGE SCALE GENOMIC DNA]</scope>
</reference>
<keyword evidence="3 6" id="KW-1133">Transmembrane helix</keyword>
<feature type="transmembrane region" description="Helical" evidence="6">
    <location>
        <begin position="7"/>
        <end position="31"/>
    </location>
</feature>
<dbReference type="PROSITE" id="PS50005">
    <property type="entry name" value="TPR"/>
    <property type="match status" value="3"/>
</dbReference>
<evidence type="ECO:0000256" key="5">
    <source>
        <dbReference type="PROSITE-ProRule" id="PRU00339"/>
    </source>
</evidence>
<feature type="transmembrane region" description="Helical" evidence="6">
    <location>
        <begin position="101"/>
        <end position="120"/>
    </location>
</feature>